<keyword evidence="1" id="KW-0472">Membrane</keyword>
<keyword evidence="1" id="KW-1133">Transmembrane helix</keyword>
<evidence type="ECO:0000313" key="2">
    <source>
        <dbReference type="EMBL" id="MDW6018164.1"/>
    </source>
</evidence>
<accession>A0ABU4ILI9</accession>
<dbReference type="RefSeq" id="WP_240956644.1">
    <property type="nucleotide sequence ID" value="NZ_AP024893.1"/>
</dbReference>
<feature type="transmembrane region" description="Helical" evidence="1">
    <location>
        <begin position="16"/>
        <end position="37"/>
    </location>
</feature>
<gene>
    <name evidence="2" type="ORF">SBW85_10405</name>
</gene>
<comment type="caution">
    <text evidence="2">The sequence shown here is derived from an EMBL/GenBank/DDBJ whole genome shotgun (WGS) entry which is preliminary data.</text>
</comment>
<reference evidence="2 3" key="1">
    <citation type="submission" date="2023-11" db="EMBL/GenBank/DDBJ databases">
        <title>Plant-associative lifestyle of Vibrio porteresiae and its evolutionary dynamics.</title>
        <authorList>
            <person name="Rameshkumar N."/>
            <person name="Kirti K."/>
        </authorList>
    </citation>
    <scope>NUCLEOTIDE SEQUENCE [LARGE SCALE GENOMIC DNA]</scope>
    <source>
        <strain evidence="2 3">MSSRF60</strain>
    </source>
</reference>
<name>A0ABU4ILI9_9VIBR</name>
<dbReference type="EMBL" id="JAWRCN010000001">
    <property type="protein sequence ID" value="MDW6018164.1"/>
    <property type="molecule type" value="Genomic_DNA"/>
</dbReference>
<protein>
    <submittedName>
        <fullName evidence="2">MSHA biogenesis protein MshP</fullName>
    </submittedName>
</protein>
<sequence length="149" mass="16701">MFHRKRMFPSAKKQAGNLYIVAIFVIVVMGFLANALARMEWSNRDALSKDLLGTRAWFVAHSVNELALTQLYPLNTANSVVANVCLSNWGNVQTKANNLMTQFAGCSVNTQCYSLIPLDSVNYYKVESVAVCGSGQYQVERKQEVWVKE</sequence>
<evidence type="ECO:0000256" key="1">
    <source>
        <dbReference type="SAM" id="Phobius"/>
    </source>
</evidence>
<proteinExistence type="predicted"/>
<evidence type="ECO:0000313" key="3">
    <source>
        <dbReference type="Proteomes" id="UP001272325"/>
    </source>
</evidence>
<dbReference type="Proteomes" id="UP001272325">
    <property type="component" value="Unassembled WGS sequence"/>
</dbReference>
<keyword evidence="1" id="KW-0812">Transmembrane</keyword>
<organism evidence="2 3">
    <name type="scientific">Vibrio plantisponsor</name>
    <dbReference type="NCBI Taxonomy" id="664643"/>
    <lineage>
        <taxon>Bacteria</taxon>
        <taxon>Pseudomonadati</taxon>
        <taxon>Pseudomonadota</taxon>
        <taxon>Gammaproteobacteria</taxon>
        <taxon>Vibrionales</taxon>
        <taxon>Vibrionaceae</taxon>
        <taxon>Vibrio</taxon>
    </lineage>
</organism>
<keyword evidence="3" id="KW-1185">Reference proteome</keyword>